<evidence type="ECO:0000313" key="2">
    <source>
        <dbReference type="Proteomes" id="UP000784294"/>
    </source>
</evidence>
<evidence type="ECO:0000313" key="1">
    <source>
        <dbReference type="EMBL" id="VEL42617.1"/>
    </source>
</evidence>
<dbReference type="Proteomes" id="UP000784294">
    <property type="component" value="Unassembled WGS sequence"/>
</dbReference>
<gene>
    <name evidence="1" type="ORF">PXEA_LOCUS36057</name>
</gene>
<dbReference type="OrthoDB" id="20681at2759"/>
<accession>A0A448XQV4</accession>
<sequence>MSVAVGVFNFLNWENRYVAGAFIPPSRLDVHDSEDRITRRLTAQGTELELAMLEASLPLSRLKLPFIPEDNLKGLPMDFTVRQSPLIGGPVDTPGGYLAEPISDISEEKVENLTDLLKTNEDGHEKPPKT</sequence>
<proteinExistence type="predicted"/>
<name>A0A448XQV4_9PLAT</name>
<protein>
    <submittedName>
        <fullName evidence="1">Uncharacterized protein</fullName>
    </submittedName>
</protein>
<organism evidence="1 2">
    <name type="scientific">Protopolystoma xenopodis</name>
    <dbReference type="NCBI Taxonomy" id="117903"/>
    <lineage>
        <taxon>Eukaryota</taxon>
        <taxon>Metazoa</taxon>
        <taxon>Spiralia</taxon>
        <taxon>Lophotrochozoa</taxon>
        <taxon>Platyhelminthes</taxon>
        <taxon>Monogenea</taxon>
        <taxon>Polyopisthocotylea</taxon>
        <taxon>Polystomatidea</taxon>
        <taxon>Polystomatidae</taxon>
        <taxon>Protopolystoma</taxon>
    </lineage>
</organism>
<reference evidence="1" key="1">
    <citation type="submission" date="2018-11" db="EMBL/GenBank/DDBJ databases">
        <authorList>
            <consortium name="Pathogen Informatics"/>
        </authorList>
    </citation>
    <scope>NUCLEOTIDE SEQUENCE</scope>
</reference>
<dbReference type="EMBL" id="CAAALY010275451">
    <property type="protein sequence ID" value="VEL42617.1"/>
    <property type="molecule type" value="Genomic_DNA"/>
</dbReference>
<keyword evidence="2" id="KW-1185">Reference proteome</keyword>
<comment type="caution">
    <text evidence="1">The sequence shown here is derived from an EMBL/GenBank/DDBJ whole genome shotgun (WGS) entry which is preliminary data.</text>
</comment>
<dbReference type="AlphaFoldDB" id="A0A448XQV4"/>